<dbReference type="Pfam" id="PF09335">
    <property type="entry name" value="VTT_dom"/>
    <property type="match status" value="1"/>
</dbReference>
<evidence type="ECO:0000256" key="5">
    <source>
        <dbReference type="ARBA" id="ARBA00023136"/>
    </source>
</evidence>
<evidence type="ECO:0000256" key="3">
    <source>
        <dbReference type="ARBA" id="ARBA00022692"/>
    </source>
</evidence>
<dbReference type="Proteomes" id="UP000018719">
    <property type="component" value="Unassembled WGS sequence"/>
</dbReference>
<dbReference type="InterPro" id="IPR032816">
    <property type="entry name" value="VTT_dom"/>
</dbReference>
<evidence type="ECO:0000256" key="1">
    <source>
        <dbReference type="ARBA" id="ARBA00004651"/>
    </source>
</evidence>
<accession>V6HDT3</accession>
<dbReference type="InterPro" id="IPR051311">
    <property type="entry name" value="DedA_domain"/>
</dbReference>
<proteinExistence type="predicted"/>
<dbReference type="PANTHER" id="PTHR42709">
    <property type="entry name" value="ALKALINE PHOSPHATASE LIKE PROTEIN"/>
    <property type="match status" value="1"/>
</dbReference>
<comment type="caution">
    <text evidence="8">The sequence shown here is derived from an EMBL/GenBank/DDBJ whole genome shotgun (WGS) entry which is preliminary data.</text>
</comment>
<sequence length="221" mass="25053">MTILFLSPMAGFESTLEYLLDWVANLPPSLVWLFFTLSNLTENVFPPWPGDTVTAFGGFLLARGKIGFWSLFTSTLVGNLLGAWLMYSFGHHLLAWLKHRDFPFKTELYDEEAIQKTLNWFSRNSVIVVIFSRFSAGIRFFVSIVAGMVEMNPILFFSCFSLAVSIWCGILIYAGHYLGSHWEVVVEFLAVYNEIISIVLVSAGIGFLIYRHKNKSKTKAP</sequence>
<keyword evidence="4 6" id="KW-1133">Transmembrane helix</keyword>
<dbReference type="GO" id="GO:0005886">
    <property type="term" value="C:plasma membrane"/>
    <property type="evidence" value="ECO:0007669"/>
    <property type="project" value="UniProtKB-SubCell"/>
</dbReference>
<dbReference type="AlphaFoldDB" id="V6HDT3"/>
<name>V6HDT3_9LEPT</name>
<evidence type="ECO:0000256" key="2">
    <source>
        <dbReference type="ARBA" id="ARBA00022475"/>
    </source>
</evidence>
<feature type="domain" description="VTT" evidence="7">
    <location>
        <begin position="48"/>
        <end position="176"/>
    </location>
</feature>
<comment type="subcellular location">
    <subcellularLocation>
        <location evidence="1">Cell membrane</location>
        <topology evidence="1">Multi-pass membrane protein</topology>
    </subcellularLocation>
</comment>
<feature type="transmembrane region" description="Helical" evidence="6">
    <location>
        <begin position="126"/>
        <end position="147"/>
    </location>
</feature>
<feature type="transmembrane region" description="Helical" evidence="6">
    <location>
        <begin position="190"/>
        <end position="210"/>
    </location>
</feature>
<gene>
    <name evidence="8" type="ORF">LEP1GSC047_3884</name>
</gene>
<feature type="transmembrane region" description="Helical" evidence="6">
    <location>
        <begin position="154"/>
        <end position="178"/>
    </location>
</feature>
<evidence type="ECO:0000259" key="7">
    <source>
        <dbReference type="Pfam" id="PF09335"/>
    </source>
</evidence>
<keyword evidence="5 6" id="KW-0472">Membrane</keyword>
<dbReference type="PANTHER" id="PTHR42709:SF6">
    <property type="entry name" value="UNDECAPRENYL PHOSPHATE TRANSPORTER A"/>
    <property type="match status" value="1"/>
</dbReference>
<dbReference type="STRING" id="1049790.LEP1GSC047_3884"/>
<evidence type="ECO:0000256" key="6">
    <source>
        <dbReference type="SAM" id="Phobius"/>
    </source>
</evidence>
<keyword evidence="2" id="KW-1003">Cell membrane</keyword>
<dbReference type="EMBL" id="AHMM02000015">
    <property type="protein sequence ID" value="EQA38112.1"/>
    <property type="molecule type" value="Genomic_DNA"/>
</dbReference>
<evidence type="ECO:0000313" key="8">
    <source>
        <dbReference type="EMBL" id="EQA38112.1"/>
    </source>
</evidence>
<protein>
    <submittedName>
        <fullName evidence="8">SNARE-like domain protein</fullName>
    </submittedName>
</protein>
<reference evidence="8 9" key="1">
    <citation type="submission" date="2013-05" db="EMBL/GenBank/DDBJ databases">
        <authorList>
            <person name="Harkins D.M."/>
            <person name="Durkin A.S."/>
            <person name="Brinkac L.M."/>
            <person name="Haft D.H."/>
            <person name="Selengut J.D."/>
            <person name="Sanka R."/>
            <person name="DePew J."/>
            <person name="Purushe J."/>
            <person name="Hartskeerl R.A."/>
            <person name="Ahmed A."/>
            <person name="van der Linden H."/>
            <person name="Goris M.G.A."/>
            <person name="Vinetz J.M."/>
            <person name="Sutton G.G."/>
            <person name="Nierman W.C."/>
            <person name="Fouts D.E."/>
        </authorList>
    </citation>
    <scope>NUCLEOTIDE SEQUENCE [LARGE SCALE GENOMIC DNA]</scope>
    <source>
        <strain evidence="8 9">10</strain>
    </source>
</reference>
<evidence type="ECO:0000256" key="4">
    <source>
        <dbReference type="ARBA" id="ARBA00022989"/>
    </source>
</evidence>
<organism evidence="8 9">
    <name type="scientific">Leptospira inadai serovar Lyme str. 10</name>
    <dbReference type="NCBI Taxonomy" id="1049790"/>
    <lineage>
        <taxon>Bacteria</taxon>
        <taxon>Pseudomonadati</taxon>
        <taxon>Spirochaetota</taxon>
        <taxon>Spirochaetia</taxon>
        <taxon>Leptospirales</taxon>
        <taxon>Leptospiraceae</taxon>
        <taxon>Leptospira</taxon>
    </lineage>
</organism>
<keyword evidence="3 6" id="KW-0812">Transmembrane</keyword>
<feature type="transmembrane region" description="Helical" evidence="6">
    <location>
        <begin position="66"/>
        <end position="87"/>
    </location>
</feature>
<evidence type="ECO:0000313" key="9">
    <source>
        <dbReference type="Proteomes" id="UP000018719"/>
    </source>
</evidence>